<feature type="transmembrane region" description="Helical" evidence="1">
    <location>
        <begin position="6"/>
        <end position="23"/>
    </location>
</feature>
<proteinExistence type="predicted"/>
<gene>
    <name evidence="2" type="ORF">BPO_0612</name>
</gene>
<evidence type="ECO:0000313" key="3">
    <source>
        <dbReference type="Proteomes" id="UP001432059"/>
    </source>
</evidence>
<dbReference type="EMBL" id="CP136426">
    <property type="protein sequence ID" value="WOC51259.1"/>
    <property type="molecule type" value="Genomic_DNA"/>
</dbReference>
<name>A0AAU0EZ72_9FLAO</name>
<evidence type="ECO:0000256" key="1">
    <source>
        <dbReference type="SAM" id="Phobius"/>
    </source>
</evidence>
<protein>
    <submittedName>
        <fullName evidence="2">Uncharacterized protein</fullName>
    </submittedName>
</protein>
<dbReference type="AlphaFoldDB" id="A0AAU0EZ72"/>
<sequence>MIFQLIQYALPLVFIYLGIVIKRSSDPRFQSAKKVADVLILVGVLTLIGRIILDYFIK</sequence>
<dbReference type="Proteomes" id="UP001432059">
    <property type="component" value="Chromosome"/>
</dbReference>
<evidence type="ECO:0000313" key="2">
    <source>
        <dbReference type="EMBL" id="WOC51259.1"/>
    </source>
</evidence>
<dbReference type="RefSeq" id="WP_327984910.1">
    <property type="nucleotide sequence ID" value="NZ_CP136426.1"/>
</dbReference>
<keyword evidence="1" id="KW-0812">Transmembrane</keyword>
<reference evidence="2" key="1">
    <citation type="submission" date="2023-10" db="EMBL/GenBank/DDBJ databases">
        <title>Characterization and whole genome sequencing of a novel strain of Bergeyella porcorum QD2021 isolated from pig.</title>
        <authorList>
            <person name="Liu G."/>
            <person name="Chen C."/>
            <person name="Han X."/>
        </authorList>
    </citation>
    <scope>NUCLEOTIDE SEQUENCE</scope>
    <source>
        <strain evidence="2">QD2021</strain>
    </source>
</reference>
<feature type="transmembrane region" description="Helical" evidence="1">
    <location>
        <begin position="35"/>
        <end position="57"/>
    </location>
</feature>
<keyword evidence="1" id="KW-0472">Membrane</keyword>
<dbReference type="KEGG" id="bpor:BPO_0612"/>
<keyword evidence="3" id="KW-1185">Reference proteome</keyword>
<keyword evidence="1" id="KW-1133">Transmembrane helix</keyword>
<organism evidence="2 3">
    <name type="scientific">Bergeyella porcorum</name>
    <dbReference type="NCBI Taxonomy" id="1735111"/>
    <lineage>
        <taxon>Bacteria</taxon>
        <taxon>Pseudomonadati</taxon>
        <taxon>Bacteroidota</taxon>
        <taxon>Flavobacteriia</taxon>
        <taxon>Flavobacteriales</taxon>
        <taxon>Weeksellaceae</taxon>
        <taxon>Bergeyella</taxon>
    </lineage>
</organism>
<accession>A0AAU0EZ72</accession>